<gene>
    <name evidence="1" type="ORF">QYE76_013845</name>
</gene>
<proteinExistence type="predicted"/>
<dbReference type="EMBL" id="JAUUTY010000001">
    <property type="protein sequence ID" value="KAK1697148.1"/>
    <property type="molecule type" value="Genomic_DNA"/>
</dbReference>
<evidence type="ECO:0000313" key="2">
    <source>
        <dbReference type="Proteomes" id="UP001231189"/>
    </source>
</evidence>
<sequence length="91" mass="10359">MGTLHHCFPGVIFQQQSETLVPLLCSLVDLLAIKGCFELQFELCKLIIMIWKQENLPLEKVLCQEDKFSRQSVSLSSIYLGGKSPVIMKFQ</sequence>
<comment type="caution">
    <text evidence="1">The sequence shown here is derived from an EMBL/GenBank/DDBJ whole genome shotgun (WGS) entry which is preliminary data.</text>
</comment>
<organism evidence="1 2">
    <name type="scientific">Lolium multiflorum</name>
    <name type="common">Italian ryegrass</name>
    <name type="synonym">Lolium perenne subsp. multiflorum</name>
    <dbReference type="NCBI Taxonomy" id="4521"/>
    <lineage>
        <taxon>Eukaryota</taxon>
        <taxon>Viridiplantae</taxon>
        <taxon>Streptophyta</taxon>
        <taxon>Embryophyta</taxon>
        <taxon>Tracheophyta</taxon>
        <taxon>Spermatophyta</taxon>
        <taxon>Magnoliopsida</taxon>
        <taxon>Liliopsida</taxon>
        <taxon>Poales</taxon>
        <taxon>Poaceae</taxon>
        <taxon>BOP clade</taxon>
        <taxon>Pooideae</taxon>
        <taxon>Poodae</taxon>
        <taxon>Poeae</taxon>
        <taxon>Poeae Chloroplast Group 2 (Poeae type)</taxon>
        <taxon>Loliodinae</taxon>
        <taxon>Loliinae</taxon>
        <taxon>Lolium</taxon>
    </lineage>
</organism>
<protein>
    <submittedName>
        <fullName evidence="1">Uncharacterized protein</fullName>
    </submittedName>
</protein>
<dbReference type="AlphaFoldDB" id="A0AAD8U3F7"/>
<name>A0AAD8U3F7_LOLMU</name>
<accession>A0AAD8U3F7</accession>
<dbReference type="Proteomes" id="UP001231189">
    <property type="component" value="Unassembled WGS sequence"/>
</dbReference>
<evidence type="ECO:0000313" key="1">
    <source>
        <dbReference type="EMBL" id="KAK1697148.1"/>
    </source>
</evidence>
<reference evidence="1" key="1">
    <citation type="submission" date="2023-07" db="EMBL/GenBank/DDBJ databases">
        <title>A chromosome-level genome assembly of Lolium multiflorum.</title>
        <authorList>
            <person name="Chen Y."/>
            <person name="Copetti D."/>
            <person name="Kolliker R."/>
            <person name="Studer B."/>
        </authorList>
    </citation>
    <scope>NUCLEOTIDE SEQUENCE</scope>
    <source>
        <strain evidence="1">02402/16</strain>
        <tissue evidence="1">Leaf</tissue>
    </source>
</reference>
<keyword evidence="2" id="KW-1185">Reference proteome</keyword>